<gene>
    <name evidence="2" type="ORF">HNQ52_001202</name>
</gene>
<feature type="transmembrane region" description="Helical" evidence="1">
    <location>
        <begin position="329"/>
        <end position="353"/>
    </location>
</feature>
<feature type="transmembrane region" description="Helical" evidence="1">
    <location>
        <begin position="209"/>
        <end position="234"/>
    </location>
</feature>
<dbReference type="Proteomes" id="UP000521199">
    <property type="component" value="Unassembled WGS sequence"/>
</dbReference>
<proteinExistence type="predicted"/>
<accession>A0A7W8D4A3</accession>
<feature type="transmembrane region" description="Helical" evidence="1">
    <location>
        <begin position="65"/>
        <end position="84"/>
    </location>
</feature>
<keyword evidence="1" id="KW-1133">Transmembrane helix</keyword>
<evidence type="ECO:0000313" key="3">
    <source>
        <dbReference type="Proteomes" id="UP000521199"/>
    </source>
</evidence>
<sequence length="365" mass="38589">MASMLFFDPFRAQARLLWHNRVARWRANAAETAFHATALGALAAFVAWQAPRQIARLDVAAQLRGIVQQWPMAAAAVLLAVLLLRQARIAAEDAASARSGWLAVQPLPAAMLRRRAWRRHATEAALQLVVLLGALASSGIGSRALAVAVALVPLAATLAPWLPVRGTHRAAATLRQRSAVADVGTGRLWRWQTIEAGVAFRARTLAGGVLLLLLVPMGSGPIVVGVMLVCGLVVAWLLGAWRRSLGVVVAAQAWLAPQPLRASALLRGTAGVPAAVLGLAMLAAGVLFVALGTPRLAWIACGVLFAGGTLQAACVAASRRTPRRIPVLVALHVVLLLAILQAMPPLALPAWLLQTGWLLRRAMRT</sequence>
<protein>
    <submittedName>
        <fullName evidence="2">Uncharacterized protein</fullName>
    </submittedName>
</protein>
<evidence type="ECO:0000313" key="2">
    <source>
        <dbReference type="EMBL" id="MBB5207673.1"/>
    </source>
</evidence>
<dbReference type="RefSeq" id="WP_183960211.1">
    <property type="nucleotide sequence ID" value="NZ_JACHHP010000002.1"/>
</dbReference>
<feature type="transmembrane region" description="Helical" evidence="1">
    <location>
        <begin position="269"/>
        <end position="290"/>
    </location>
</feature>
<organism evidence="2 3">
    <name type="scientific">Chiayiivirga flava</name>
    <dbReference type="NCBI Taxonomy" id="659595"/>
    <lineage>
        <taxon>Bacteria</taxon>
        <taxon>Pseudomonadati</taxon>
        <taxon>Pseudomonadota</taxon>
        <taxon>Gammaproteobacteria</taxon>
        <taxon>Lysobacterales</taxon>
        <taxon>Lysobacteraceae</taxon>
        <taxon>Chiayiivirga</taxon>
    </lineage>
</organism>
<feature type="transmembrane region" description="Helical" evidence="1">
    <location>
        <begin position="296"/>
        <end position="317"/>
    </location>
</feature>
<dbReference type="EMBL" id="JACHHP010000002">
    <property type="protein sequence ID" value="MBB5207673.1"/>
    <property type="molecule type" value="Genomic_DNA"/>
</dbReference>
<comment type="caution">
    <text evidence="2">The sequence shown here is derived from an EMBL/GenBank/DDBJ whole genome shotgun (WGS) entry which is preliminary data.</text>
</comment>
<keyword evidence="3" id="KW-1185">Reference proteome</keyword>
<keyword evidence="1" id="KW-0472">Membrane</keyword>
<keyword evidence="1" id="KW-0812">Transmembrane</keyword>
<reference evidence="2 3" key="1">
    <citation type="submission" date="2020-08" db="EMBL/GenBank/DDBJ databases">
        <title>Genomic Encyclopedia of Type Strains, Phase IV (KMG-IV): sequencing the most valuable type-strain genomes for metagenomic binning, comparative biology and taxonomic classification.</title>
        <authorList>
            <person name="Goeker M."/>
        </authorList>
    </citation>
    <scope>NUCLEOTIDE SEQUENCE [LARGE SCALE GENOMIC DNA]</scope>
    <source>
        <strain evidence="2 3">DSM 24163</strain>
    </source>
</reference>
<dbReference type="AlphaFoldDB" id="A0A7W8D4A3"/>
<name>A0A7W8D4A3_9GAMM</name>
<evidence type="ECO:0000256" key="1">
    <source>
        <dbReference type="SAM" id="Phobius"/>
    </source>
</evidence>